<dbReference type="RefSeq" id="WP_305503323.1">
    <property type="nucleotide sequence ID" value="NZ_CP131913.1"/>
</dbReference>
<dbReference type="PANTHER" id="PTHR34501:SF9">
    <property type="entry name" value="MAJOR OUTER MEMBRANE PROTEIN P.IA"/>
    <property type="match status" value="1"/>
</dbReference>
<evidence type="ECO:0000259" key="12">
    <source>
        <dbReference type="Pfam" id="PF13609"/>
    </source>
</evidence>
<evidence type="ECO:0000256" key="7">
    <source>
        <dbReference type="ARBA" id="ARBA00023065"/>
    </source>
</evidence>
<keyword evidence="3" id="KW-0813">Transport</keyword>
<dbReference type="InterPro" id="IPR023614">
    <property type="entry name" value="Porin_dom_sf"/>
</dbReference>
<keyword evidence="5" id="KW-0812">Transmembrane</keyword>
<sequence>MITSGGNQDLSPGADKTSGSEFQNNGSRFGFRASHELNSDLSAFARMEFRFDADERNNDGIKDIRNSYLGLKSQQLGTLTIGNFDSVYFEAVSSLFDVYENDGFISLDSGSTSSRGDTVAYASPAFNGLQGHVQVKHISGNDATVGAQDNSSTTSTAAAVTYSWEDLYLAAGYNQSRDVSDRGATYGGGDNNSAGEDIWGVSAQYKFLPNFSARVMYEELGSVNEGASASAKKEIVGLGATFNYGQGNLYADVYDVSYVGDISSSNPWAIGVDYRFSPMRVYAEIFDEDVSGENIDDSLLYTVGIRYDF</sequence>
<comment type="subcellular location">
    <subcellularLocation>
        <location evidence="1">Cell outer membrane</location>
        <topology evidence="1">Multi-pass membrane protein</topology>
    </subcellularLocation>
</comment>
<keyword evidence="4" id="KW-1134">Transmembrane beta strand</keyword>
<keyword evidence="10" id="KW-0998">Cell outer membrane</keyword>
<evidence type="ECO:0000256" key="2">
    <source>
        <dbReference type="ARBA" id="ARBA00011233"/>
    </source>
</evidence>
<keyword evidence="7" id="KW-0406">Ion transport</keyword>
<evidence type="ECO:0000256" key="11">
    <source>
        <dbReference type="SAM" id="MobiDB-lite"/>
    </source>
</evidence>
<comment type="subunit">
    <text evidence="2">Homotrimer.</text>
</comment>
<evidence type="ECO:0000256" key="1">
    <source>
        <dbReference type="ARBA" id="ARBA00004571"/>
    </source>
</evidence>
<dbReference type="EMBL" id="CP131913">
    <property type="protein sequence ID" value="WLI74705.1"/>
    <property type="molecule type" value="Genomic_DNA"/>
</dbReference>
<dbReference type="InterPro" id="IPR033900">
    <property type="entry name" value="Gram_neg_porin_domain"/>
</dbReference>
<reference evidence="13 14" key="1">
    <citation type="submission" date="2023-08" db="EMBL/GenBank/DDBJ databases">
        <title>Transcriptome Analysis of Halomonas alkalicola CICC 11012s to Identify the Genes Involved in Alkaline Tolerances.</title>
        <authorList>
            <person name="Zhai L."/>
        </authorList>
    </citation>
    <scope>NUCLEOTIDE SEQUENCE [LARGE SCALE GENOMIC DNA]</scope>
    <source>
        <strain evidence="13 14">CICC 11012s</strain>
    </source>
</reference>
<keyword evidence="14" id="KW-1185">Reference proteome</keyword>
<dbReference type="InterPro" id="IPR050298">
    <property type="entry name" value="Gram-neg_bact_OMP"/>
</dbReference>
<dbReference type="InterPro" id="IPR001702">
    <property type="entry name" value="Porin_Gram-ve"/>
</dbReference>
<name>A0ABY9H894_9GAMM</name>
<evidence type="ECO:0000256" key="5">
    <source>
        <dbReference type="ARBA" id="ARBA00022692"/>
    </source>
</evidence>
<evidence type="ECO:0000256" key="4">
    <source>
        <dbReference type="ARBA" id="ARBA00022452"/>
    </source>
</evidence>
<evidence type="ECO:0000256" key="6">
    <source>
        <dbReference type="ARBA" id="ARBA00022729"/>
    </source>
</evidence>
<dbReference type="Proteomes" id="UP001235344">
    <property type="component" value="Chromosome"/>
</dbReference>
<proteinExistence type="predicted"/>
<organism evidence="13 14">
    <name type="scientific">Halomonas alkalicola</name>
    <dbReference type="NCBI Taxonomy" id="1930622"/>
    <lineage>
        <taxon>Bacteria</taxon>
        <taxon>Pseudomonadati</taxon>
        <taxon>Pseudomonadota</taxon>
        <taxon>Gammaproteobacteria</taxon>
        <taxon>Oceanospirillales</taxon>
        <taxon>Halomonadaceae</taxon>
        <taxon>Halomonas</taxon>
    </lineage>
</organism>
<evidence type="ECO:0000256" key="8">
    <source>
        <dbReference type="ARBA" id="ARBA00023114"/>
    </source>
</evidence>
<dbReference type="PANTHER" id="PTHR34501">
    <property type="entry name" value="PROTEIN YDDL-RELATED"/>
    <property type="match status" value="1"/>
</dbReference>
<feature type="domain" description="Porin" evidence="12">
    <location>
        <begin position="9"/>
        <end position="285"/>
    </location>
</feature>
<keyword evidence="9" id="KW-0472">Membrane</keyword>
<evidence type="ECO:0000313" key="13">
    <source>
        <dbReference type="EMBL" id="WLI74705.1"/>
    </source>
</evidence>
<keyword evidence="6" id="KW-0732">Signal</keyword>
<gene>
    <name evidence="13" type="ORF">B6N23_07455</name>
</gene>
<dbReference type="CDD" id="cd00342">
    <property type="entry name" value="gram_neg_porins"/>
    <property type="match status" value="1"/>
</dbReference>
<evidence type="ECO:0000256" key="9">
    <source>
        <dbReference type="ARBA" id="ARBA00023136"/>
    </source>
</evidence>
<evidence type="ECO:0000313" key="14">
    <source>
        <dbReference type="Proteomes" id="UP001235344"/>
    </source>
</evidence>
<evidence type="ECO:0000256" key="3">
    <source>
        <dbReference type="ARBA" id="ARBA00022448"/>
    </source>
</evidence>
<evidence type="ECO:0000256" key="10">
    <source>
        <dbReference type="ARBA" id="ARBA00023237"/>
    </source>
</evidence>
<dbReference type="Pfam" id="PF13609">
    <property type="entry name" value="Porin_4"/>
    <property type="match status" value="1"/>
</dbReference>
<dbReference type="SUPFAM" id="SSF56935">
    <property type="entry name" value="Porins"/>
    <property type="match status" value="1"/>
</dbReference>
<accession>A0ABY9H894</accession>
<protein>
    <submittedName>
        <fullName evidence="13">Porin</fullName>
    </submittedName>
</protein>
<keyword evidence="8" id="KW-0626">Porin</keyword>
<feature type="compositionally biased region" description="Polar residues" evidence="11">
    <location>
        <begin position="1"/>
        <end position="10"/>
    </location>
</feature>
<dbReference type="PRINTS" id="PR00182">
    <property type="entry name" value="ECOLNEIPORIN"/>
</dbReference>
<dbReference type="Gene3D" id="2.40.160.10">
    <property type="entry name" value="Porin"/>
    <property type="match status" value="1"/>
</dbReference>
<feature type="region of interest" description="Disordered" evidence="11">
    <location>
        <begin position="1"/>
        <end position="22"/>
    </location>
</feature>